<evidence type="ECO:0000256" key="2">
    <source>
        <dbReference type="ARBA" id="ARBA00022679"/>
    </source>
</evidence>
<keyword evidence="3" id="KW-0949">S-adenosyl-L-methionine</keyword>
<keyword evidence="1 4" id="KW-0489">Methyltransferase</keyword>
<dbReference type="InterPro" id="IPR002935">
    <property type="entry name" value="SAM_O-MeTrfase"/>
</dbReference>
<organism evidence="4 5">
    <name type="scientific">Paenibacillus sonchi</name>
    <dbReference type="NCBI Taxonomy" id="373687"/>
    <lineage>
        <taxon>Bacteria</taxon>
        <taxon>Bacillati</taxon>
        <taxon>Bacillota</taxon>
        <taxon>Bacilli</taxon>
        <taxon>Bacillales</taxon>
        <taxon>Paenibacillaceae</taxon>
        <taxon>Paenibacillus</taxon>
        <taxon>Paenibacillus sonchi group</taxon>
    </lineage>
</organism>
<dbReference type="Pfam" id="PF01596">
    <property type="entry name" value="Methyltransf_3"/>
    <property type="match status" value="1"/>
</dbReference>
<proteinExistence type="predicted"/>
<keyword evidence="4" id="KW-0614">Plasmid</keyword>
<evidence type="ECO:0000256" key="1">
    <source>
        <dbReference type="ARBA" id="ARBA00022603"/>
    </source>
</evidence>
<sequence length="221" mass="25211">MGKRALNLTDELYEYLLQVSLREPEPARKLREETNRMLLSAMQSPPEESQFIALLVKLIGAKRILEIGTFTGYTTLLMAMAIPSDGRIIACDIDDKWTKMGYRYWEEEGVAHKIELRLAPALDTLDDLLSRDYANFFDFIFIDADKENYTGYYERAIRLVRPGGLIGVDNVLWGGSVINEWNQGPDVREIRSINKQIHLDDRVTVSMLPVGDGLTLAIRNK</sequence>
<accession>A0A974SGH9</accession>
<evidence type="ECO:0000313" key="5">
    <source>
        <dbReference type="Proteomes" id="UP000595841"/>
    </source>
</evidence>
<dbReference type="InterPro" id="IPR050362">
    <property type="entry name" value="Cation-dep_OMT"/>
</dbReference>
<dbReference type="GO" id="GO:0008171">
    <property type="term" value="F:O-methyltransferase activity"/>
    <property type="evidence" value="ECO:0007669"/>
    <property type="project" value="InterPro"/>
</dbReference>
<gene>
    <name evidence="4" type="ORF">JI735_33980</name>
</gene>
<dbReference type="CDD" id="cd02440">
    <property type="entry name" value="AdoMet_MTases"/>
    <property type="match status" value="1"/>
</dbReference>
<dbReference type="AlphaFoldDB" id="A0A974SGH9"/>
<geneLocation type="plasmid" evidence="4 5">
    <name>unnamed1</name>
</geneLocation>
<dbReference type="EMBL" id="CP068596">
    <property type="protein sequence ID" value="QQZ64659.1"/>
    <property type="molecule type" value="Genomic_DNA"/>
</dbReference>
<keyword evidence="5" id="KW-1185">Reference proteome</keyword>
<name>A0A974SGH9_9BACL</name>
<reference evidence="4 5" key="1">
    <citation type="submission" date="2021-01" db="EMBL/GenBank/DDBJ databases">
        <title>Whole genome sequence of Paenibacillus sonchi LMG 24727 for comparative genomics.</title>
        <authorList>
            <person name="Lee G."/>
            <person name="Kim M.-J."/>
            <person name="Lim K."/>
            <person name="Shin J.-H."/>
        </authorList>
    </citation>
    <scope>NUCLEOTIDE SEQUENCE [LARGE SCALE GENOMIC DNA]</scope>
    <source>
        <strain evidence="4 5">LMG 24727</strain>
        <plasmid evidence="4 5">unnamed1</plasmid>
    </source>
</reference>
<evidence type="ECO:0000313" key="4">
    <source>
        <dbReference type="EMBL" id="QQZ64659.1"/>
    </source>
</evidence>
<dbReference type="GO" id="GO:0008757">
    <property type="term" value="F:S-adenosylmethionine-dependent methyltransferase activity"/>
    <property type="evidence" value="ECO:0007669"/>
    <property type="project" value="TreeGrafter"/>
</dbReference>
<keyword evidence="2" id="KW-0808">Transferase</keyword>
<dbReference type="Gene3D" id="3.40.50.150">
    <property type="entry name" value="Vaccinia Virus protein VP39"/>
    <property type="match status" value="1"/>
</dbReference>
<dbReference type="PANTHER" id="PTHR10509">
    <property type="entry name" value="O-METHYLTRANSFERASE-RELATED"/>
    <property type="match status" value="1"/>
</dbReference>
<dbReference type="GO" id="GO:0032259">
    <property type="term" value="P:methylation"/>
    <property type="evidence" value="ECO:0007669"/>
    <property type="project" value="UniProtKB-KW"/>
</dbReference>
<protein>
    <submittedName>
        <fullName evidence="4">Class I SAM-dependent methyltransferase</fullName>
    </submittedName>
</protein>
<dbReference type="SUPFAM" id="SSF53335">
    <property type="entry name" value="S-adenosyl-L-methionine-dependent methyltransferases"/>
    <property type="match status" value="1"/>
</dbReference>
<dbReference type="InterPro" id="IPR029063">
    <property type="entry name" value="SAM-dependent_MTases_sf"/>
</dbReference>
<evidence type="ECO:0000256" key="3">
    <source>
        <dbReference type="ARBA" id="ARBA00022691"/>
    </source>
</evidence>
<dbReference type="PROSITE" id="PS51682">
    <property type="entry name" value="SAM_OMT_I"/>
    <property type="match status" value="1"/>
</dbReference>
<dbReference type="PANTHER" id="PTHR10509:SF14">
    <property type="entry name" value="CAFFEOYL-COA O-METHYLTRANSFERASE 3-RELATED"/>
    <property type="match status" value="1"/>
</dbReference>
<dbReference type="KEGG" id="pson:JI735_33980"/>
<dbReference type="Proteomes" id="UP000595841">
    <property type="component" value="Plasmid unnamed1"/>
</dbReference>